<keyword evidence="4 9" id="KW-0378">Hydrolase</keyword>
<reference evidence="15" key="2">
    <citation type="journal article" date="2016" name="Genome Announc.">
        <title>Genome sequence of Ustilaginoidea virens IPU010, a rice pathogenic fungus causing false smut.</title>
        <authorList>
            <person name="Kumagai T."/>
            <person name="Ishii T."/>
            <person name="Terai G."/>
            <person name="Umemura M."/>
            <person name="Machida M."/>
            <person name="Asai K."/>
        </authorList>
    </citation>
    <scope>NUCLEOTIDE SEQUENCE [LARGE SCALE GENOMIC DNA]</scope>
    <source>
        <strain evidence="15">IPU010</strain>
    </source>
</reference>
<keyword evidence="5 9" id="KW-0442">Lipid degradation</keyword>
<dbReference type="EMBL" id="BBTG02000025">
    <property type="protein sequence ID" value="GAO18021.1"/>
    <property type="molecule type" value="Genomic_DNA"/>
</dbReference>
<evidence type="ECO:0000256" key="2">
    <source>
        <dbReference type="ARBA" id="ARBA00013274"/>
    </source>
</evidence>
<reference evidence="12" key="1">
    <citation type="journal article" date="2016" name="Genome Announc.">
        <title>Genome Sequence of Ustilaginoidea virens IPU010, a Rice Pathogenic Fungus Causing False Smut.</title>
        <authorList>
            <person name="Kumagai T."/>
            <person name="Ishii T."/>
            <person name="Terai G."/>
            <person name="Umemura M."/>
            <person name="Machida M."/>
            <person name="Asai K."/>
        </authorList>
    </citation>
    <scope>NUCLEOTIDE SEQUENCE [LARGE SCALE GENOMIC DNA]</scope>
    <source>
        <strain evidence="12">IPU010</strain>
    </source>
</reference>
<dbReference type="InterPro" id="IPR002642">
    <property type="entry name" value="LysoPLipase_cat_dom"/>
</dbReference>
<dbReference type="FunFam" id="3.40.1090.10:FF:000010">
    <property type="entry name" value="Lysophospholipase"/>
    <property type="match status" value="1"/>
</dbReference>
<evidence type="ECO:0000256" key="1">
    <source>
        <dbReference type="ARBA" id="ARBA00008780"/>
    </source>
</evidence>
<comment type="catalytic activity">
    <reaction evidence="8 10">
        <text>a 1-acyl-sn-glycero-3-phosphocholine + H2O = sn-glycerol 3-phosphocholine + a fatty acid + H(+)</text>
        <dbReference type="Rhea" id="RHEA:15177"/>
        <dbReference type="ChEBI" id="CHEBI:15377"/>
        <dbReference type="ChEBI" id="CHEBI:15378"/>
        <dbReference type="ChEBI" id="CHEBI:16870"/>
        <dbReference type="ChEBI" id="CHEBI:28868"/>
        <dbReference type="ChEBI" id="CHEBI:58168"/>
        <dbReference type="EC" id="3.1.1.5"/>
    </reaction>
</comment>
<evidence type="ECO:0000256" key="4">
    <source>
        <dbReference type="ARBA" id="ARBA00022801"/>
    </source>
</evidence>
<dbReference type="EC" id="3.1.1.5" evidence="2 10"/>
<dbReference type="GO" id="GO:0004622">
    <property type="term" value="F:phosphatidylcholine lysophospholipase activity"/>
    <property type="evidence" value="ECO:0007669"/>
    <property type="project" value="UniProtKB-EC"/>
</dbReference>
<dbReference type="GO" id="GO:0005783">
    <property type="term" value="C:endoplasmic reticulum"/>
    <property type="evidence" value="ECO:0007669"/>
    <property type="project" value="TreeGrafter"/>
</dbReference>
<organism evidence="12 15">
    <name type="scientific">Ustilaginoidea virens</name>
    <name type="common">Rice false smut fungus</name>
    <name type="synonym">Villosiclava virens</name>
    <dbReference type="NCBI Taxonomy" id="1159556"/>
    <lineage>
        <taxon>Eukaryota</taxon>
        <taxon>Fungi</taxon>
        <taxon>Dikarya</taxon>
        <taxon>Ascomycota</taxon>
        <taxon>Pezizomycotina</taxon>
        <taxon>Sordariomycetes</taxon>
        <taxon>Hypocreomycetidae</taxon>
        <taxon>Hypocreales</taxon>
        <taxon>Clavicipitaceae</taxon>
        <taxon>Ustilaginoidea</taxon>
    </lineage>
</organism>
<dbReference type="Pfam" id="PF01735">
    <property type="entry name" value="PLA2_B"/>
    <property type="match status" value="1"/>
</dbReference>
<dbReference type="SUPFAM" id="SSF52151">
    <property type="entry name" value="FabD/lysophospholipase-like"/>
    <property type="match status" value="1"/>
</dbReference>
<dbReference type="GO" id="GO:0004623">
    <property type="term" value="F:phospholipase A2 activity"/>
    <property type="evidence" value="ECO:0007669"/>
    <property type="project" value="TreeGrafter"/>
</dbReference>
<gene>
    <name evidence="13" type="ORF">UV8b_00862</name>
    <name evidence="12" type="ORF">UVI_02042680</name>
</gene>
<keyword evidence="7" id="KW-0325">Glycoprotein</keyword>
<name>A0A063C0Y1_USTVR</name>
<evidence type="ECO:0000256" key="7">
    <source>
        <dbReference type="ARBA" id="ARBA00023180"/>
    </source>
</evidence>
<evidence type="ECO:0000256" key="3">
    <source>
        <dbReference type="ARBA" id="ARBA00022729"/>
    </source>
</evidence>
<dbReference type="RefSeq" id="XP_042994294.1">
    <property type="nucleotide sequence ID" value="XM_043138360.1"/>
</dbReference>
<dbReference type="HOGENOM" id="CLU_014602_0_0_1"/>
<evidence type="ECO:0000313" key="12">
    <source>
        <dbReference type="EMBL" id="GAO18021.1"/>
    </source>
</evidence>
<comment type="similarity">
    <text evidence="1 10">Belongs to the lysophospholipase family.</text>
</comment>
<sequence>MPAAAVPARPGALLLLPRASDQSPNGYAPSPVDCPASRPAVRLAAAGLSAQERAWLPRRRNATVAPMRALLKRIAIPGFDVDGYLGRADGQPPAAALPNIGLAVSGGGYRAMLNGAGALAAWDARSSGSDARGNLGGLLQSATYLSGLSGGSWLVGSIYANNFTSVQDAVNAPEIWQFDESILKGPSQYSLIQYYKTILDEVQAKQRAGFETTITDYWGRMLSYQLVNAVNGGPGYTFSSVALDADFAAGKAPLPLIVADGRDPGQKIVSANSTIFEFNPWEFGSFDPSLDGFVPLRYVGSNFTNGSVPAGGRCVVGFDNAGFVMGTSSSLFNQIVLYLKDGNSNYVPDDVPRFIVDAVVSLLNALGDQDEDIAEWTPNPFRGWNPAANPGANSTRLTLVDGGEDLQNVPYHPHLLRARAVDVVFSLDSSADTDSGWPDGASAIATYQRSLLPSVANGTGFPPVPGRDTFLNLGLNTRPVFFGCNATNLTVPAPLIVYIPNYPYVYHSNISTFQMSIKSGERDAIIQNGWAVATQLNGTRDPDWPVCAGCAILARSFDRTRAAVPDKCRQCFARYCWNGTLNEAKPAPYVPDYFGKPIALQASSAAHDGGGAGTLVMSMSLLVMTFTALIL</sequence>
<evidence type="ECO:0000313" key="15">
    <source>
        <dbReference type="Proteomes" id="UP000054053"/>
    </source>
</evidence>
<dbReference type="InterPro" id="IPR016035">
    <property type="entry name" value="Acyl_Trfase/lysoPLipase"/>
</dbReference>
<reference evidence="13" key="3">
    <citation type="submission" date="2020-03" db="EMBL/GenBank/DDBJ databases">
        <title>A mixture of massive structural variations and highly conserved coding sequences in Ustilaginoidea virens genome.</title>
        <authorList>
            <person name="Zhang K."/>
            <person name="Zhao Z."/>
            <person name="Zhang Z."/>
            <person name="Li Y."/>
            <person name="Hsiang T."/>
            <person name="Sun W."/>
        </authorList>
    </citation>
    <scope>NUCLEOTIDE SEQUENCE</scope>
    <source>
        <strain evidence="13">UV-8b</strain>
    </source>
</reference>
<dbReference type="EMBL" id="CP072753">
    <property type="protein sequence ID" value="QUC16621.1"/>
    <property type="molecule type" value="Genomic_DNA"/>
</dbReference>
<dbReference type="KEGG" id="uvi:66061640"/>
<evidence type="ECO:0000256" key="8">
    <source>
        <dbReference type="ARBA" id="ARBA00049531"/>
    </source>
</evidence>
<evidence type="ECO:0000259" key="11">
    <source>
        <dbReference type="PROSITE" id="PS51210"/>
    </source>
</evidence>
<evidence type="ECO:0000256" key="9">
    <source>
        <dbReference type="PROSITE-ProRule" id="PRU00555"/>
    </source>
</evidence>
<dbReference type="GO" id="GO:0005829">
    <property type="term" value="C:cytosol"/>
    <property type="evidence" value="ECO:0007669"/>
    <property type="project" value="TreeGrafter"/>
</dbReference>
<evidence type="ECO:0000256" key="5">
    <source>
        <dbReference type="ARBA" id="ARBA00022963"/>
    </source>
</evidence>
<dbReference type="GeneID" id="66061640"/>
<dbReference type="PROSITE" id="PS51210">
    <property type="entry name" value="PLA2C"/>
    <property type="match status" value="1"/>
</dbReference>
<dbReference type="SMART" id="SM00022">
    <property type="entry name" value="PLAc"/>
    <property type="match status" value="1"/>
</dbReference>
<dbReference type="GO" id="GO:0046475">
    <property type="term" value="P:glycerophospholipid catabolic process"/>
    <property type="evidence" value="ECO:0007669"/>
    <property type="project" value="TreeGrafter"/>
</dbReference>
<dbReference type="Proteomes" id="UP000054053">
    <property type="component" value="Unassembled WGS sequence"/>
</dbReference>
<dbReference type="Gene3D" id="3.40.1090.10">
    <property type="entry name" value="Cytosolic phospholipase A2 catalytic domain"/>
    <property type="match status" value="1"/>
</dbReference>
<dbReference type="PANTHER" id="PTHR10728">
    <property type="entry name" value="CYTOSOLIC PHOSPHOLIPASE A2"/>
    <property type="match status" value="1"/>
</dbReference>
<evidence type="ECO:0000313" key="14">
    <source>
        <dbReference type="Proteomes" id="UP000027002"/>
    </source>
</evidence>
<accession>A0A063C0Y1</accession>
<evidence type="ECO:0000256" key="6">
    <source>
        <dbReference type="ARBA" id="ARBA00023098"/>
    </source>
</evidence>
<dbReference type="STRING" id="1159556.A0A063C0Y1"/>
<keyword evidence="6 9" id="KW-0443">Lipid metabolism</keyword>
<keyword evidence="3" id="KW-0732">Signal</keyword>
<dbReference type="Proteomes" id="UP000027002">
    <property type="component" value="Chromosome 1"/>
</dbReference>
<dbReference type="OrthoDB" id="4084751at2759"/>
<proteinExistence type="inferred from homology"/>
<protein>
    <recommendedName>
        <fullName evidence="2 10">Lysophospholipase</fullName>
        <ecNumber evidence="2 10">3.1.1.5</ecNumber>
    </recommendedName>
</protein>
<keyword evidence="14" id="KW-1185">Reference proteome</keyword>
<evidence type="ECO:0000256" key="10">
    <source>
        <dbReference type="RuleBase" id="RU362103"/>
    </source>
</evidence>
<dbReference type="PANTHER" id="PTHR10728:SF33">
    <property type="entry name" value="LYSOPHOSPHOLIPASE 1-RELATED"/>
    <property type="match status" value="1"/>
</dbReference>
<evidence type="ECO:0000313" key="13">
    <source>
        <dbReference type="EMBL" id="QUC16621.1"/>
    </source>
</evidence>
<feature type="domain" description="PLA2c" evidence="11">
    <location>
        <begin position="33"/>
        <end position="582"/>
    </location>
</feature>
<dbReference type="AlphaFoldDB" id="A0A063C0Y1"/>